<keyword evidence="3" id="KW-1185">Reference proteome</keyword>
<dbReference type="SMART" id="SM00228">
    <property type="entry name" value="PDZ"/>
    <property type="match status" value="1"/>
</dbReference>
<sequence length="129" mass="14342">MIGPPQDFRQISSIIDVDILPETHRRVRLHKYGSKKPLGFYIRDGVSVRVTPQGVEKVPGVFISRLVRGGLAESTGLLAVNDEILEVNGIDMLLCRLPPIGLLDLRDPKWQANPQGHQTPPRGFQKVPC</sequence>
<evidence type="ECO:0000259" key="1">
    <source>
        <dbReference type="PROSITE" id="PS50106"/>
    </source>
</evidence>
<evidence type="ECO:0000313" key="2">
    <source>
        <dbReference type="EMBL" id="MEQ2186135.1"/>
    </source>
</evidence>
<dbReference type="SUPFAM" id="SSF50156">
    <property type="entry name" value="PDZ domain-like"/>
    <property type="match status" value="1"/>
</dbReference>
<dbReference type="InterPro" id="IPR051741">
    <property type="entry name" value="PAR6_homolog"/>
</dbReference>
<comment type="caution">
    <text evidence="2">The sequence shown here is derived from an EMBL/GenBank/DDBJ whole genome shotgun (WGS) entry which is preliminary data.</text>
</comment>
<dbReference type="PANTHER" id="PTHR14102">
    <property type="entry name" value="PAR-6-RELATED"/>
    <property type="match status" value="1"/>
</dbReference>
<name>A0ABV0PRK8_9TELE</name>
<dbReference type="InterPro" id="IPR001478">
    <property type="entry name" value="PDZ"/>
</dbReference>
<evidence type="ECO:0000313" key="3">
    <source>
        <dbReference type="Proteomes" id="UP001476798"/>
    </source>
</evidence>
<dbReference type="PROSITE" id="PS50106">
    <property type="entry name" value="PDZ"/>
    <property type="match status" value="1"/>
</dbReference>
<organism evidence="2 3">
    <name type="scientific">Goodea atripinnis</name>
    <dbReference type="NCBI Taxonomy" id="208336"/>
    <lineage>
        <taxon>Eukaryota</taxon>
        <taxon>Metazoa</taxon>
        <taxon>Chordata</taxon>
        <taxon>Craniata</taxon>
        <taxon>Vertebrata</taxon>
        <taxon>Euteleostomi</taxon>
        <taxon>Actinopterygii</taxon>
        <taxon>Neopterygii</taxon>
        <taxon>Teleostei</taxon>
        <taxon>Neoteleostei</taxon>
        <taxon>Acanthomorphata</taxon>
        <taxon>Ovalentaria</taxon>
        <taxon>Atherinomorphae</taxon>
        <taxon>Cyprinodontiformes</taxon>
        <taxon>Goodeidae</taxon>
        <taxon>Goodea</taxon>
    </lineage>
</organism>
<dbReference type="Proteomes" id="UP001476798">
    <property type="component" value="Unassembled WGS sequence"/>
</dbReference>
<dbReference type="Gene3D" id="2.30.42.10">
    <property type="match status" value="1"/>
</dbReference>
<dbReference type="PANTHER" id="PTHR14102:SF9">
    <property type="entry name" value="PARTITIONING DEFECTIVE 6 HOMOLOG ALPHA"/>
    <property type="match status" value="1"/>
</dbReference>
<gene>
    <name evidence="2" type="primary">PARD6A</name>
    <name evidence="2" type="ORF">GOODEAATRI_025516</name>
</gene>
<dbReference type="EMBL" id="JAHRIO010082974">
    <property type="protein sequence ID" value="MEQ2186135.1"/>
    <property type="molecule type" value="Genomic_DNA"/>
</dbReference>
<protein>
    <submittedName>
        <fullName evidence="2">Partitioning defective 6 alpha</fullName>
    </submittedName>
</protein>
<reference evidence="2 3" key="1">
    <citation type="submission" date="2021-06" db="EMBL/GenBank/DDBJ databases">
        <authorList>
            <person name="Palmer J.M."/>
        </authorList>
    </citation>
    <scope>NUCLEOTIDE SEQUENCE [LARGE SCALE GENOMIC DNA]</scope>
    <source>
        <strain evidence="2 3">GA_2019</strain>
        <tissue evidence="2">Muscle</tissue>
    </source>
</reference>
<dbReference type="InterPro" id="IPR036034">
    <property type="entry name" value="PDZ_sf"/>
</dbReference>
<proteinExistence type="predicted"/>
<feature type="domain" description="PDZ" evidence="1">
    <location>
        <begin position="26"/>
        <end position="93"/>
    </location>
</feature>
<dbReference type="Pfam" id="PF00595">
    <property type="entry name" value="PDZ"/>
    <property type="match status" value="1"/>
</dbReference>
<accession>A0ABV0PRK8</accession>